<dbReference type="PANTHER" id="PTHR43747:SF1">
    <property type="entry name" value="SLR1998 PROTEIN"/>
    <property type="match status" value="1"/>
</dbReference>
<gene>
    <name evidence="2" type="ORF">EDF85_3024</name>
</gene>
<comment type="caution">
    <text evidence="2">The sequence shown here is derived from an EMBL/GenBank/DDBJ whole genome shotgun (WGS) entry which is preliminary data.</text>
</comment>
<dbReference type="AlphaFoldDB" id="A0A9X8EF57"/>
<dbReference type="InterPro" id="IPR002938">
    <property type="entry name" value="FAD-bd"/>
</dbReference>
<name>A0A9X8EF57_PSEPU</name>
<dbReference type="PANTHER" id="PTHR43747">
    <property type="entry name" value="FAD-BINDING PROTEIN"/>
    <property type="match status" value="1"/>
</dbReference>
<dbReference type="SUPFAM" id="SSF51905">
    <property type="entry name" value="FAD/NAD(P)-binding domain"/>
    <property type="match status" value="1"/>
</dbReference>
<dbReference type="Proteomes" id="UP000269115">
    <property type="component" value="Unassembled WGS sequence"/>
</dbReference>
<proteinExistence type="predicted"/>
<dbReference type="Gene3D" id="3.30.9.100">
    <property type="match status" value="1"/>
</dbReference>
<evidence type="ECO:0000313" key="3">
    <source>
        <dbReference type="Proteomes" id="UP000269115"/>
    </source>
</evidence>
<dbReference type="InterPro" id="IPR050816">
    <property type="entry name" value="Flavin-dep_Halogenase_NPB"/>
</dbReference>
<dbReference type="GO" id="GO:0071949">
    <property type="term" value="F:FAD binding"/>
    <property type="evidence" value="ECO:0007669"/>
    <property type="project" value="InterPro"/>
</dbReference>
<dbReference type="Gene3D" id="3.50.50.60">
    <property type="entry name" value="FAD/NAD(P)-binding domain"/>
    <property type="match status" value="1"/>
</dbReference>
<dbReference type="PRINTS" id="PR00420">
    <property type="entry name" value="RNGMNOXGNASE"/>
</dbReference>
<dbReference type="InterPro" id="IPR036188">
    <property type="entry name" value="FAD/NAD-bd_sf"/>
</dbReference>
<feature type="domain" description="FAD-binding" evidence="1">
    <location>
        <begin position="6"/>
        <end position="329"/>
    </location>
</feature>
<dbReference type="Pfam" id="PF01494">
    <property type="entry name" value="FAD_binding_3"/>
    <property type="match status" value="1"/>
</dbReference>
<evidence type="ECO:0000313" key="2">
    <source>
        <dbReference type="EMBL" id="ROQ48723.1"/>
    </source>
</evidence>
<protein>
    <submittedName>
        <fullName evidence="2">Flavin-dependent dehydrogenase</fullName>
    </submittedName>
</protein>
<evidence type="ECO:0000259" key="1">
    <source>
        <dbReference type="Pfam" id="PF01494"/>
    </source>
</evidence>
<organism evidence="2 3">
    <name type="scientific">Pseudomonas putida</name>
    <name type="common">Arthrobacter siderocapsulatus</name>
    <dbReference type="NCBI Taxonomy" id="303"/>
    <lineage>
        <taxon>Bacteria</taxon>
        <taxon>Pseudomonadati</taxon>
        <taxon>Pseudomonadota</taxon>
        <taxon>Gammaproteobacteria</taxon>
        <taxon>Pseudomonadales</taxon>
        <taxon>Pseudomonadaceae</taxon>
        <taxon>Pseudomonas</taxon>
    </lineage>
</organism>
<dbReference type="GO" id="GO:0003824">
    <property type="term" value="F:catalytic activity"/>
    <property type="evidence" value="ECO:0007669"/>
    <property type="project" value="UniProtKB-ARBA"/>
</dbReference>
<sequence>MNPVHDVLVVGAGPAGTALAIRLAQAGLQVGLVEREPEAALRPGECLSPEALPALAALGHADLLDDSTVARRCCGVQSIWLTSEPVFRDYFCERAAHGAFLERRVFDARLRERAAALGINREDDVRVTHADFADDSITLGGRRGEHPWRGQARFVVDATGKASCIARLGGARRQRLSRQVAVAARLPRGGSELADTEWLLIEADAQGWWSGATTASGQRHLVRFFPGGDGQRTAPQLAEQLQRTRLMQRYAGADELAAAQVQVLDAGCSALQRCASAHWLAMGEAAIAFDPVSSQGLTHALGATDLAARAILARLQQGRLDLLHQYDRHTRITLGHSLKGLARHYAQCQPLMAAG</sequence>
<reference evidence="2 3" key="1">
    <citation type="submission" date="2018-11" db="EMBL/GenBank/DDBJ databases">
        <title>Genomic analyses of the natural microbiome of Caenorhabditis elegans.</title>
        <authorList>
            <person name="Samuel B."/>
        </authorList>
    </citation>
    <scope>NUCLEOTIDE SEQUENCE [LARGE SCALE GENOMIC DNA]</scope>
    <source>
        <strain evidence="2 3">BIGb0473</strain>
    </source>
</reference>
<dbReference type="EMBL" id="RJUR01000014">
    <property type="protein sequence ID" value="ROQ48723.1"/>
    <property type="molecule type" value="Genomic_DNA"/>
</dbReference>
<accession>A0A9X8EF57</accession>